<evidence type="ECO:0000313" key="8">
    <source>
        <dbReference type="EMBL" id="HIX65265.1"/>
    </source>
</evidence>
<gene>
    <name evidence="8" type="ORF">H9736_03355</name>
</gene>
<evidence type="ECO:0000256" key="1">
    <source>
        <dbReference type="ARBA" id="ARBA00010062"/>
    </source>
</evidence>
<dbReference type="PANTHER" id="PTHR30483:SF6">
    <property type="entry name" value="PERIPLASMIC BINDING PROTEIN OF ABC TRANSPORTER FOR NATURAL AMINO ACIDS"/>
    <property type="match status" value="1"/>
</dbReference>
<dbReference type="SUPFAM" id="SSF53822">
    <property type="entry name" value="Periplasmic binding protein-like I"/>
    <property type="match status" value="1"/>
</dbReference>
<accession>A0A9D1WR33</accession>
<evidence type="ECO:0000256" key="6">
    <source>
        <dbReference type="SAM" id="SignalP"/>
    </source>
</evidence>
<feature type="compositionally biased region" description="Low complexity" evidence="5">
    <location>
        <begin position="32"/>
        <end position="41"/>
    </location>
</feature>
<evidence type="ECO:0000256" key="2">
    <source>
        <dbReference type="ARBA" id="ARBA00022448"/>
    </source>
</evidence>
<protein>
    <submittedName>
        <fullName evidence="8">ABC transporter substrate-binding protein</fullName>
    </submittedName>
</protein>
<proteinExistence type="inferred from homology"/>
<dbReference type="PRINTS" id="PR00337">
    <property type="entry name" value="LEUILEVALBP"/>
</dbReference>
<organism evidence="8 9">
    <name type="scientific">Candidatus Anaerotruncus excrementipullorum</name>
    <dbReference type="NCBI Taxonomy" id="2838465"/>
    <lineage>
        <taxon>Bacteria</taxon>
        <taxon>Bacillati</taxon>
        <taxon>Bacillota</taxon>
        <taxon>Clostridia</taxon>
        <taxon>Eubacteriales</taxon>
        <taxon>Oscillospiraceae</taxon>
        <taxon>Anaerotruncus</taxon>
    </lineage>
</organism>
<dbReference type="CDD" id="cd06349">
    <property type="entry name" value="PBP1_ABC_HAAT-like"/>
    <property type="match status" value="1"/>
</dbReference>
<keyword evidence="4" id="KW-0029">Amino-acid transport</keyword>
<dbReference type="AlphaFoldDB" id="A0A9D1WR33"/>
<feature type="chain" id="PRO_5039511265" evidence="6">
    <location>
        <begin position="20"/>
        <end position="436"/>
    </location>
</feature>
<keyword evidence="3 6" id="KW-0732">Signal</keyword>
<evidence type="ECO:0000313" key="9">
    <source>
        <dbReference type="Proteomes" id="UP000886800"/>
    </source>
</evidence>
<feature type="region of interest" description="Disordered" evidence="5">
    <location>
        <begin position="32"/>
        <end position="60"/>
    </location>
</feature>
<evidence type="ECO:0000256" key="4">
    <source>
        <dbReference type="ARBA" id="ARBA00022970"/>
    </source>
</evidence>
<dbReference type="InterPro" id="IPR051010">
    <property type="entry name" value="BCAA_transport"/>
</dbReference>
<feature type="compositionally biased region" description="Low complexity" evidence="5">
    <location>
        <begin position="426"/>
        <end position="436"/>
    </location>
</feature>
<evidence type="ECO:0000256" key="3">
    <source>
        <dbReference type="ARBA" id="ARBA00022729"/>
    </source>
</evidence>
<dbReference type="PROSITE" id="PS51257">
    <property type="entry name" value="PROKAR_LIPOPROTEIN"/>
    <property type="match status" value="1"/>
</dbReference>
<dbReference type="InterPro" id="IPR000709">
    <property type="entry name" value="Leu_Ile_Val-bd"/>
</dbReference>
<keyword evidence="2" id="KW-0813">Transport</keyword>
<evidence type="ECO:0000259" key="7">
    <source>
        <dbReference type="Pfam" id="PF13458"/>
    </source>
</evidence>
<feature type="signal peptide" evidence="6">
    <location>
        <begin position="1"/>
        <end position="19"/>
    </location>
</feature>
<evidence type="ECO:0000256" key="5">
    <source>
        <dbReference type="SAM" id="MobiDB-lite"/>
    </source>
</evidence>
<dbReference type="Proteomes" id="UP000886800">
    <property type="component" value="Unassembled WGS sequence"/>
</dbReference>
<sequence>MKKFLAMLLALTMAAGALAGCAASGTESAAESAPAESAAAAEDGEEATDDTASVVEEDGPTGDPIYFAWYGPLTGDSKQYGDTERVAVELALEKINGEWGGVLDGRPIVVDFYDDKNDAKEAVTIANKIVGEGKYVASIGGFGSTPSMAAAPIYEEAQIINYSPTSSHQNYSSLGDYIFRNTPTQALETAAYAEYVYNDLGIRSVCILNVNDDWGNNIATIFSDTFTEMGGEVLNSESYLPNQTTDFTPMISKAKSLGAEAFFPVAYYQDSANILKQADGLDWHPQMILSSSCLKQELIDLAGDLANGCFLMNAYTPDIDTDRFREVVAAYEERTGKAGDAFLMQTYDVVMQLATAINEAGSADPTVVRDTLAGMTDYECLAGTYSMNEVGDAVRPLQPIRIIDGEFVNISNGDPSKEAAEEAPAEEAPASSEAAA</sequence>
<dbReference type="EMBL" id="DXES01000069">
    <property type="protein sequence ID" value="HIX65265.1"/>
    <property type="molecule type" value="Genomic_DNA"/>
</dbReference>
<dbReference type="Gene3D" id="3.40.50.2300">
    <property type="match status" value="2"/>
</dbReference>
<dbReference type="PANTHER" id="PTHR30483">
    <property type="entry name" value="LEUCINE-SPECIFIC-BINDING PROTEIN"/>
    <property type="match status" value="1"/>
</dbReference>
<dbReference type="Pfam" id="PF13458">
    <property type="entry name" value="Peripla_BP_6"/>
    <property type="match status" value="1"/>
</dbReference>
<dbReference type="InterPro" id="IPR028081">
    <property type="entry name" value="Leu-bd"/>
</dbReference>
<reference evidence="8" key="2">
    <citation type="submission" date="2021-04" db="EMBL/GenBank/DDBJ databases">
        <authorList>
            <person name="Gilroy R."/>
        </authorList>
    </citation>
    <scope>NUCLEOTIDE SEQUENCE</scope>
    <source>
        <strain evidence="8">CHK188-5543</strain>
    </source>
</reference>
<dbReference type="InterPro" id="IPR028082">
    <property type="entry name" value="Peripla_BP_I"/>
</dbReference>
<feature type="region of interest" description="Disordered" evidence="5">
    <location>
        <begin position="411"/>
        <end position="436"/>
    </location>
</feature>
<dbReference type="GO" id="GO:0006865">
    <property type="term" value="P:amino acid transport"/>
    <property type="evidence" value="ECO:0007669"/>
    <property type="project" value="UniProtKB-KW"/>
</dbReference>
<comment type="similarity">
    <text evidence="1">Belongs to the leucine-binding protein family.</text>
</comment>
<name>A0A9D1WR33_9FIRM</name>
<reference evidence="8" key="1">
    <citation type="journal article" date="2021" name="PeerJ">
        <title>Extensive microbial diversity within the chicken gut microbiome revealed by metagenomics and culture.</title>
        <authorList>
            <person name="Gilroy R."/>
            <person name="Ravi A."/>
            <person name="Getino M."/>
            <person name="Pursley I."/>
            <person name="Horton D.L."/>
            <person name="Alikhan N.F."/>
            <person name="Baker D."/>
            <person name="Gharbi K."/>
            <person name="Hall N."/>
            <person name="Watson M."/>
            <person name="Adriaenssens E.M."/>
            <person name="Foster-Nyarko E."/>
            <person name="Jarju S."/>
            <person name="Secka A."/>
            <person name="Antonio M."/>
            <person name="Oren A."/>
            <person name="Chaudhuri R.R."/>
            <person name="La Ragione R."/>
            <person name="Hildebrand F."/>
            <person name="Pallen M.J."/>
        </authorList>
    </citation>
    <scope>NUCLEOTIDE SEQUENCE</scope>
    <source>
        <strain evidence="8">CHK188-5543</strain>
    </source>
</reference>
<feature type="domain" description="Leucine-binding protein" evidence="7">
    <location>
        <begin position="64"/>
        <end position="398"/>
    </location>
</feature>
<comment type="caution">
    <text evidence="8">The sequence shown here is derived from an EMBL/GenBank/DDBJ whole genome shotgun (WGS) entry which is preliminary data.</text>
</comment>
<feature type="compositionally biased region" description="Acidic residues" evidence="5">
    <location>
        <begin position="42"/>
        <end position="60"/>
    </location>
</feature>